<accession>A0ACC2X1B4</accession>
<reference evidence="1" key="1">
    <citation type="submission" date="2023-04" db="EMBL/GenBank/DDBJ databases">
        <title>Draft Genome sequencing of Naganishia species isolated from polar environments using Oxford Nanopore Technology.</title>
        <authorList>
            <person name="Leo P."/>
            <person name="Venkateswaran K."/>
        </authorList>
    </citation>
    <scope>NUCLEOTIDE SEQUENCE</scope>
    <source>
        <strain evidence="1">MNA-CCFEE 5262</strain>
    </source>
</reference>
<proteinExistence type="predicted"/>
<sequence length="965" mass="107591">MAALPKDDRYAFLQMSAPASYVAGLGRGASGFTTRSDIGPAREGPSAEAIAYVQYFNNSREACALKARSYNLHSEAREKRGEAPEEEEAFRDPDDESNLFAGTVYEADDAEADAIWESVDARMESRRKARREAVEAEQLAKERALNPKLDARFADLKRGLTAVSDSEWENLPEVGDLTRKRRKQNLRLAENGSGKSYAISDTILAGAAGQNKVMGELDEQQMNGGYETPANGGAETDLVGIGQARDRVLSLQLDQLSKDAANGTSTSIDPKGYMTALNSLTGHSDAQIGDIKRARQLLDSVIKTNPKHGPGWIAAASLEVHAKKMVAARRIIAQGCEQCPKNEDVWFHAAELNTPENAKVILAKAVQHLPQSVKIWMKAASLETDMKARKRVLRKALEYIPNSVKLWKEVVNLETEPEDARILLQRAVEVVPHSVELWLTLARLETSDEARKVLNKARKLIPTSHEIWIAAARLQEEDEKAKNINTPAIDNLIAKAVVDLARHQVIMSREQWIKEAERCESEGSPRTAQAILKATLHLDIEEEDRLDTWLDDAESAAKRNFIACARGIYAYIIKVFPTKKAVWRAAADFEKQHGTSEALQELLAKAVEYCPRAEVLWLMAAKEKWITGDIASAKDILTEAFEKNPDSESIWLAAAKLASETGQTEAAMQLLAKARKEANTDRIWMKSAMLERQIGKLDEALQTLEEAIKKFPTFDKFYMIKGQIHEERNELPQAREAYAKGVKACPKSVPLWLLSSRLEEKAGITIKSRALLEKARMQNPKNEKLWAESVKVEERAGSAGQAKVMLARAQQDCPSSGLLWSMAIWMEAAQQRKGRSVDAIKKSNEHPLVINAVGRLFWNERKIEKTRLWLSRAANADPDNGDLWAWWYKFEKQHGEKVGTIGFAHQSRPAADLTAFAQERQEDVIKKCVAAEPHHGELWPTIAKDMKNVGKTTAEILELVASQIK</sequence>
<comment type="caution">
    <text evidence="1">The sequence shown here is derived from an EMBL/GenBank/DDBJ whole genome shotgun (WGS) entry which is preliminary data.</text>
</comment>
<organism evidence="1 2">
    <name type="scientific">Naganishia adeliensis</name>
    <dbReference type="NCBI Taxonomy" id="92952"/>
    <lineage>
        <taxon>Eukaryota</taxon>
        <taxon>Fungi</taxon>
        <taxon>Dikarya</taxon>
        <taxon>Basidiomycota</taxon>
        <taxon>Agaricomycotina</taxon>
        <taxon>Tremellomycetes</taxon>
        <taxon>Filobasidiales</taxon>
        <taxon>Filobasidiaceae</taxon>
        <taxon>Naganishia</taxon>
    </lineage>
</organism>
<gene>
    <name evidence="1" type="ORF">QFC20_000129</name>
</gene>
<evidence type="ECO:0000313" key="1">
    <source>
        <dbReference type="EMBL" id="KAJ9117849.1"/>
    </source>
</evidence>
<dbReference type="EMBL" id="JASBWS010000001">
    <property type="protein sequence ID" value="KAJ9117849.1"/>
    <property type="molecule type" value="Genomic_DNA"/>
</dbReference>
<keyword evidence="2" id="KW-1185">Reference proteome</keyword>
<evidence type="ECO:0000313" key="2">
    <source>
        <dbReference type="Proteomes" id="UP001230649"/>
    </source>
</evidence>
<name>A0ACC2X1B4_9TREE</name>
<dbReference type="Proteomes" id="UP001230649">
    <property type="component" value="Unassembled WGS sequence"/>
</dbReference>
<protein>
    <submittedName>
        <fullName evidence="1">Uncharacterized protein</fullName>
    </submittedName>
</protein>